<protein>
    <submittedName>
        <fullName evidence="3">Uncharacterized protein</fullName>
    </submittedName>
</protein>
<dbReference type="AlphaFoldDB" id="A4JFN4"/>
<keyword evidence="2" id="KW-0812">Transmembrane</keyword>
<reference evidence="4" key="1">
    <citation type="submission" date="2007-03" db="EMBL/GenBank/DDBJ databases">
        <title>Complete sequence of chromosome 1 of Burkholderia vietnamiensis G4.</title>
        <authorList>
            <consortium name="US DOE Joint Genome Institute"/>
            <person name="Copeland A."/>
            <person name="Lucas S."/>
            <person name="Lapidus A."/>
            <person name="Barry K."/>
            <person name="Detter J.C."/>
            <person name="Glavina del Rio T."/>
            <person name="Hammon N."/>
            <person name="Israni S."/>
            <person name="Dalin E."/>
            <person name="Tice H."/>
            <person name="Pitluck S."/>
            <person name="Chain P."/>
            <person name="Malfatti S."/>
            <person name="Shin M."/>
            <person name="Vergez L."/>
            <person name="Schmutz J."/>
            <person name="Larimer F."/>
            <person name="Land M."/>
            <person name="Hauser L."/>
            <person name="Kyrpides N."/>
            <person name="Tiedje J."/>
            <person name="Richardson P."/>
        </authorList>
    </citation>
    <scope>NUCLEOTIDE SEQUENCE [LARGE SCALE GENOMIC DNA]</scope>
    <source>
        <strain evidence="4">G4 / LMG 22486</strain>
    </source>
</reference>
<evidence type="ECO:0000256" key="2">
    <source>
        <dbReference type="SAM" id="Phobius"/>
    </source>
</evidence>
<keyword evidence="2" id="KW-0472">Membrane</keyword>
<evidence type="ECO:0000256" key="1">
    <source>
        <dbReference type="SAM" id="MobiDB-lite"/>
    </source>
</evidence>
<dbReference type="HOGENOM" id="CLU_1567770_0_0_4"/>
<sequence length="170" mass="16972">MPASNISTRSLVQLQRLHRLPALCGRALGFLTLRETALIAGITVVGGAAAALLFTFTHPVNPDAPCDVPPAFVAPAPSATLASAPGRANGTRDGVPERAPTLAQSFPAKDVEDGAKTGAGGATGARRSPARGTNAMAAATDLSTVLKGLADSPNSSGVVVVVVGARSANR</sequence>
<accession>A4JFN4</accession>
<proteinExistence type="predicted"/>
<dbReference type="Proteomes" id="UP000002287">
    <property type="component" value="Chromosome 1"/>
</dbReference>
<feature type="compositionally biased region" description="Low complexity" evidence="1">
    <location>
        <begin position="124"/>
        <end position="133"/>
    </location>
</feature>
<name>A4JFN4_BURVG</name>
<evidence type="ECO:0000313" key="4">
    <source>
        <dbReference type="Proteomes" id="UP000002287"/>
    </source>
</evidence>
<keyword evidence="2" id="KW-1133">Transmembrane helix</keyword>
<feature type="transmembrane region" description="Helical" evidence="2">
    <location>
        <begin position="36"/>
        <end position="56"/>
    </location>
</feature>
<dbReference type="EMBL" id="CP000614">
    <property type="protein sequence ID" value="ABO55087.1"/>
    <property type="molecule type" value="Genomic_DNA"/>
</dbReference>
<feature type="region of interest" description="Disordered" evidence="1">
    <location>
        <begin position="80"/>
        <end position="134"/>
    </location>
</feature>
<organism evidence="3 4">
    <name type="scientific">Burkholderia vietnamiensis (strain G4 / LMG 22486)</name>
    <name type="common">Burkholderia cepacia (strain R1808)</name>
    <dbReference type="NCBI Taxonomy" id="269482"/>
    <lineage>
        <taxon>Bacteria</taxon>
        <taxon>Pseudomonadati</taxon>
        <taxon>Pseudomonadota</taxon>
        <taxon>Betaproteobacteria</taxon>
        <taxon>Burkholderiales</taxon>
        <taxon>Burkholderiaceae</taxon>
        <taxon>Burkholderia</taxon>
        <taxon>Burkholderia cepacia complex</taxon>
    </lineage>
</organism>
<evidence type="ECO:0000313" key="3">
    <source>
        <dbReference type="EMBL" id="ABO55087.1"/>
    </source>
</evidence>
<gene>
    <name evidence="3" type="ordered locus">Bcep1808_2085</name>
</gene>
<dbReference type="KEGG" id="bvi:Bcep1808_2085"/>